<dbReference type="SUPFAM" id="SSF51735">
    <property type="entry name" value="NAD(P)-binding Rossmann-fold domains"/>
    <property type="match status" value="1"/>
</dbReference>
<dbReference type="PRINTS" id="PR00080">
    <property type="entry name" value="SDRFAMILY"/>
</dbReference>
<evidence type="ECO:0000256" key="1">
    <source>
        <dbReference type="ARBA" id="ARBA00006484"/>
    </source>
</evidence>
<proteinExistence type="inferred from homology"/>
<name>A0A512NG26_9HYPH</name>
<evidence type="ECO:0000313" key="3">
    <source>
        <dbReference type="Proteomes" id="UP000321058"/>
    </source>
</evidence>
<dbReference type="Gene3D" id="3.40.50.720">
    <property type="entry name" value="NAD(P)-binding Rossmann-like Domain"/>
    <property type="match status" value="1"/>
</dbReference>
<dbReference type="InterPro" id="IPR002347">
    <property type="entry name" value="SDR_fam"/>
</dbReference>
<comment type="similarity">
    <text evidence="1">Belongs to the short-chain dehydrogenases/reductases (SDR) family.</text>
</comment>
<protein>
    <submittedName>
        <fullName evidence="2">Glucose 1-dehydrogenase</fullName>
    </submittedName>
</protein>
<comment type="caution">
    <text evidence="2">The sequence shown here is derived from an EMBL/GenBank/DDBJ whole genome shotgun (WGS) entry which is preliminary data.</text>
</comment>
<accession>A0A512NG26</accession>
<keyword evidence="3" id="KW-1185">Reference proteome</keyword>
<evidence type="ECO:0000313" key="2">
    <source>
        <dbReference type="EMBL" id="GEP57895.1"/>
    </source>
</evidence>
<dbReference type="CDD" id="cd05233">
    <property type="entry name" value="SDR_c"/>
    <property type="match status" value="1"/>
</dbReference>
<dbReference type="OrthoDB" id="9780084at2"/>
<dbReference type="PRINTS" id="PR00081">
    <property type="entry name" value="GDHRDH"/>
</dbReference>
<dbReference type="FunFam" id="3.40.50.720:FF:000084">
    <property type="entry name" value="Short-chain dehydrogenase reductase"/>
    <property type="match status" value="1"/>
</dbReference>
<sequence length="258" mass="27385">MDIHFDNQAVIVTGAARGIGGGIVEGFVERGARVWACDVLESELSALKARAKPQRGGTLEARTVDLTQSKQVDAFVREVEQACGGVDVLVHVAGGVRGQSKRPVEEVSDDDWRAIQAVNVEGAFFASRAVAPGMKKKGKGRIVVIASRAGLGVSLTGIQSYATAKAAQLGLVRQLAHELGPNGITVNAVAPGFLRTSPDYERQWQSYGPEGQKAMIERVAMRRLGEPQDIAHAVMFLASPYASWITGQVLPVTGSPIS</sequence>
<dbReference type="Proteomes" id="UP000321058">
    <property type="component" value="Unassembled WGS sequence"/>
</dbReference>
<dbReference type="GO" id="GO:0016616">
    <property type="term" value="F:oxidoreductase activity, acting on the CH-OH group of donors, NAD or NADP as acceptor"/>
    <property type="evidence" value="ECO:0007669"/>
    <property type="project" value="TreeGrafter"/>
</dbReference>
<dbReference type="EMBL" id="BKAJ01000089">
    <property type="protein sequence ID" value="GEP57895.1"/>
    <property type="molecule type" value="Genomic_DNA"/>
</dbReference>
<dbReference type="PANTHER" id="PTHR42760">
    <property type="entry name" value="SHORT-CHAIN DEHYDROGENASES/REDUCTASES FAMILY MEMBER"/>
    <property type="match status" value="1"/>
</dbReference>
<gene>
    <name evidence="2" type="ORF">RSO01_50610</name>
</gene>
<reference evidence="2 3" key="1">
    <citation type="submission" date="2019-07" db="EMBL/GenBank/DDBJ databases">
        <title>Whole genome shotgun sequence of Reyranella soli NBRC 108950.</title>
        <authorList>
            <person name="Hosoyama A."/>
            <person name="Uohara A."/>
            <person name="Ohji S."/>
            <person name="Ichikawa N."/>
        </authorList>
    </citation>
    <scope>NUCLEOTIDE SEQUENCE [LARGE SCALE GENOMIC DNA]</scope>
    <source>
        <strain evidence="2 3">NBRC 108950</strain>
    </source>
</reference>
<dbReference type="RefSeq" id="WP_147152607.1">
    <property type="nucleotide sequence ID" value="NZ_BKAJ01000089.1"/>
</dbReference>
<dbReference type="InterPro" id="IPR036291">
    <property type="entry name" value="NAD(P)-bd_dom_sf"/>
</dbReference>
<dbReference type="Pfam" id="PF13561">
    <property type="entry name" value="adh_short_C2"/>
    <property type="match status" value="1"/>
</dbReference>
<organism evidence="2 3">
    <name type="scientific">Reyranella soli</name>
    <dbReference type="NCBI Taxonomy" id="1230389"/>
    <lineage>
        <taxon>Bacteria</taxon>
        <taxon>Pseudomonadati</taxon>
        <taxon>Pseudomonadota</taxon>
        <taxon>Alphaproteobacteria</taxon>
        <taxon>Hyphomicrobiales</taxon>
        <taxon>Reyranellaceae</taxon>
        <taxon>Reyranella</taxon>
    </lineage>
</organism>
<dbReference type="AlphaFoldDB" id="A0A512NG26"/>